<protein>
    <submittedName>
        <fullName evidence="4">Polymer-forming cytoskeletal protein</fullName>
    </submittedName>
</protein>
<evidence type="ECO:0000313" key="4">
    <source>
        <dbReference type="EMBL" id="RDD63439.1"/>
    </source>
</evidence>
<organism evidence="4 5">
    <name type="scientific">Ferruginivarius sediminum</name>
    <dbReference type="NCBI Taxonomy" id="2661937"/>
    <lineage>
        <taxon>Bacteria</taxon>
        <taxon>Pseudomonadati</taxon>
        <taxon>Pseudomonadota</taxon>
        <taxon>Alphaproteobacteria</taxon>
        <taxon>Rhodospirillales</taxon>
        <taxon>Rhodospirillaceae</taxon>
        <taxon>Ferruginivarius</taxon>
    </lineage>
</organism>
<feature type="transmembrane region" description="Helical" evidence="1">
    <location>
        <begin position="292"/>
        <end position="313"/>
    </location>
</feature>
<feature type="transmembrane region" description="Helical" evidence="1">
    <location>
        <begin position="333"/>
        <end position="350"/>
    </location>
</feature>
<evidence type="ECO:0000259" key="3">
    <source>
        <dbReference type="Pfam" id="PF26514"/>
    </source>
</evidence>
<proteinExistence type="predicted"/>
<evidence type="ECO:0000256" key="2">
    <source>
        <dbReference type="SAM" id="SignalP"/>
    </source>
</evidence>
<dbReference type="EMBL" id="QPMH01000002">
    <property type="protein sequence ID" value="RDD63439.1"/>
    <property type="molecule type" value="Genomic_DNA"/>
</dbReference>
<feature type="transmembrane region" description="Helical" evidence="1">
    <location>
        <begin position="356"/>
        <end position="377"/>
    </location>
</feature>
<accession>A0A369TDP1</accession>
<sequence length="386" mass="39214">MLSVVLFLLITALPDMSFASDEDREAWHSPARLSGIHGDKQFLAGSEVYVQAEVEDDIFAAGGEVRVRDTKAADLFLAGGFVNLRGVEAQDGIMAGGEVDMSGRFSGDVIAAGGSLEMEPDTEVAGDVLMAGGRLGVSGRIAGTLRAAGGQVRIDGPVDGDVYLAGGRLVLGPNARIGGNLSYSSGEEIEIAGGARVAGEVTRRPGVDFAARMPGVAQLIVAGVLTWIGVIVSLIVLGAVLLAAFPRLVAGASDTITLRPLPSLALGVVLMVAVPIAAAIAMATAIGLPLGLFALLLYALALATGLIAAALWIGQYLPKLRGRHAQHTEYRWCLARVAAGLVVLGLVVLVPFLGGLALAIAGVLGLGGVAVQGWTLIGKGAGSSSA</sequence>
<keyword evidence="2" id="KW-0732">Signal</keyword>
<dbReference type="InterPro" id="IPR058486">
    <property type="entry name" value="DUF8173"/>
</dbReference>
<dbReference type="Proteomes" id="UP000253941">
    <property type="component" value="Unassembled WGS sequence"/>
</dbReference>
<keyword evidence="5" id="KW-1185">Reference proteome</keyword>
<keyword evidence="1" id="KW-1133">Transmembrane helix</keyword>
<keyword evidence="1" id="KW-0812">Transmembrane</keyword>
<name>A0A369TDP1_9PROT</name>
<feature type="signal peptide" evidence="2">
    <location>
        <begin position="1"/>
        <end position="19"/>
    </location>
</feature>
<feature type="transmembrane region" description="Helical" evidence="1">
    <location>
        <begin position="219"/>
        <end position="243"/>
    </location>
</feature>
<dbReference type="AlphaFoldDB" id="A0A369TDP1"/>
<evidence type="ECO:0000256" key="1">
    <source>
        <dbReference type="SAM" id="Phobius"/>
    </source>
</evidence>
<feature type="transmembrane region" description="Helical" evidence="1">
    <location>
        <begin position="264"/>
        <end position="286"/>
    </location>
</feature>
<feature type="chain" id="PRO_5016986120" evidence="2">
    <location>
        <begin position="20"/>
        <end position="386"/>
    </location>
</feature>
<comment type="caution">
    <text evidence="4">The sequence shown here is derived from an EMBL/GenBank/DDBJ whole genome shotgun (WGS) entry which is preliminary data.</text>
</comment>
<dbReference type="Pfam" id="PF26514">
    <property type="entry name" value="DUF8173"/>
    <property type="match status" value="1"/>
</dbReference>
<keyword evidence="1" id="KW-0472">Membrane</keyword>
<gene>
    <name evidence="4" type="ORF">DRB17_03080</name>
</gene>
<evidence type="ECO:0000313" key="5">
    <source>
        <dbReference type="Proteomes" id="UP000253941"/>
    </source>
</evidence>
<reference evidence="4 5" key="1">
    <citation type="submission" date="2018-07" db="EMBL/GenBank/DDBJ databases">
        <title>Venubactetium sediminum gen. nov., sp. nov., isolated from a marine solar saltern.</title>
        <authorList>
            <person name="Wang S."/>
        </authorList>
    </citation>
    <scope>NUCLEOTIDE SEQUENCE [LARGE SCALE GENOMIC DNA]</scope>
    <source>
        <strain evidence="4 5">WD2A32</strain>
    </source>
</reference>
<feature type="domain" description="DUF8173" evidence="3">
    <location>
        <begin position="211"/>
        <end position="370"/>
    </location>
</feature>